<name>A0ACC4DQ55_PURLI</name>
<dbReference type="Proteomes" id="UP001638806">
    <property type="component" value="Unassembled WGS sequence"/>
</dbReference>
<gene>
    <name evidence="1" type="ORF">ACCO45_006548</name>
</gene>
<comment type="caution">
    <text evidence="1">The sequence shown here is derived from an EMBL/GenBank/DDBJ whole genome shotgun (WGS) entry which is preliminary data.</text>
</comment>
<proteinExistence type="predicted"/>
<protein>
    <submittedName>
        <fullName evidence="1">Uncharacterized protein</fullName>
    </submittedName>
</protein>
<organism evidence="1 2">
    <name type="scientific">Purpureocillium lilacinum</name>
    <name type="common">Paecilomyces lilacinus</name>
    <dbReference type="NCBI Taxonomy" id="33203"/>
    <lineage>
        <taxon>Eukaryota</taxon>
        <taxon>Fungi</taxon>
        <taxon>Dikarya</taxon>
        <taxon>Ascomycota</taxon>
        <taxon>Pezizomycotina</taxon>
        <taxon>Sordariomycetes</taxon>
        <taxon>Hypocreomycetidae</taxon>
        <taxon>Hypocreales</taxon>
        <taxon>Ophiocordycipitaceae</taxon>
        <taxon>Purpureocillium</taxon>
    </lineage>
</organism>
<keyword evidence="2" id="KW-1185">Reference proteome</keyword>
<sequence length="459" mass="48959">MRLRLRFSKGPSSRLNSYVRQIRDSRRRGPQRRDSGFHAAVQLVQRAAPLSLTCAEQGGRACGSEDVQIATCSQRCRASVLQKNLAKRPGAPSSSWSVAATAVRVLVVTDESKTALAPWSQQHRIPHAALSEAGDGPGSERGGGGPASHSASVCVTQARGLQRQVRVSDGGGCGCGCRGPRTRAEWSVRARKRWGRMTERENAIPERRGAYAQGGMARDKGWWSPPPALQPTGQASAQWPLQCAQCVRLPAPSAATTAPMRSPPTASPASPAPNVEARPAGPQAAQPAAALLASAPAQSAHPSARLWPGSCWPQPCHPPLTDSGGPPPQFFPSLFALPPRPSLTLVLNLHGTGSSLVHQSSTTPPRLFPPVSSVLPPSPPPPRRRGTLQPKTPTATCAVRPLRYRAWSAQSEVLADALEGHSIPKPLRLRGDQDQSLPRTSTHRERRVERTLPPSVTVD</sequence>
<evidence type="ECO:0000313" key="1">
    <source>
        <dbReference type="EMBL" id="KAL3958386.1"/>
    </source>
</evidence>
<dbReference type="EMBL" id="JBGNUJ010000006">
    <property type="protein sequence ID" value="KAL3958386.1"/>
    <property type="molecule type" value="Genomic_DNA"/>
</dbReference>
<accession>A0ACC4DQ55</accession>
<evidence type="ECO:0000313" key="2">
    <source>
        <dbReference type="Proteomes" id="UP001638806"/>
    </source>
</evidence>
<reference evidence="1" key="1">
    <citation type="submission" date="2024-12" db="EMBL/GenBank/DDBJ databases">
        <title>Comparative genomics and development of molecular markers within Purpureocillium lilacinum and among Purpureocillium species.</title>
        <authorList>
            <person name="Yeh Z.-Y."/>
            <person name="Ni N.-T."/>
            <person name="Lo P.-H."/>
            <person name="Mushyakhwo K."/>
            <person name="Lin C.-F."/>
            <person name="Nai Y.-S."/>
        </authorList>
    </citation>
    <scope>NUCLEOTIDE SEQUENCE</scope>
    <source>
        <strain evidence="1">NCHU-NPUST-175</strain>
    </source>
</reference>